<evidence type="ECO:0000256" key="3">
    <source>
        <dbReference type="ARBA" id="ARBA00012027"/>
    </source>
</evidence>
<feature type="domain" description="PLD phosphodiesterase" evidence="9">
    <location>
        <begin position="84"/>
        <end position="111"/>
    </location>
</feature>
<name>A0A7U4E6I2_RUNSL</name>
<keyword evidence="6" id="KW-0443">Lipid metabolism</keyword>
<evidence type="ECO:0000256" key="2">
    <source>
        <dbReference type="ARBA" id="ARBA00008664"/>
    </source>
</evidence>
<keyword evidence="11" id="KW-1185">Reference proteome</keyword>
<keyword evidence="8" id="KW-1133">Transmembrane helix</keyword>
<feature type="coiled-coil region" evidence="7">
    <location>
        <begin position="245"/>
        <end position="272"/>
    </location>
</feature>
<comment type="similarity">
    <text evidence="2">Belongs to the phospholipase D family.</text>
</comment>
<evidence type="ECO:0000259" key="9">
    <source>
        <dbReference type="PROSITE" id="PS50035"/>
    </source>
</evidence>
<dbReference type="PROSITE" id="PS50035">
    <property type="entry name" value="PLD"/>
    <property type="match status" value="1"/>
</dbReference>
<reference evidence="11" key="1">
    <citation type="submission" date="2011-06" db="EMBL/GenBank/DDBJ databases">
        <title>The complete genome of chromosome of Runella slithyformis DSM 19594.</title>
        <authorList>
            <consortium name="US DOE Joint Genome Institute (JGI-PGF)"/>
            <person name="Lucas S."/>
            <person name="Han J."/>
            <person name="Lapidus A."/>
            <person name="Bruce D."/>
            <person name="Goodwin L."/>
            <person name="Pitluck S."/>
            <person name="Peters L."/>
            <person name="Kyrpides N."/>
            <person name="Mavromatis K."/>
            <person name="Ivanova N."/>
            <person name="Ovchinnikova G."/>
            <person name="Zhang X."/>
            <person name="Misra M."/>
            <person name="Detter J.C."/>
            <person name="Tapia R."/>
            <person name="Han C."/>
            <person name="Land M."/>
            <person name="Hauser L."/>
            <person name="Markowitz V."/>
            <person name="Cheng J.-F."/>
            <person name="Hugenholtz P."/>
            <person name="Woyke T."/>
            <person name="Wu D."/>
            <person name="Tindall B."/>
            <person name="Faehrich R."/>
            <person name="Brambilla E."/>
            <person name="Klenk H.-P."/>
            <person name="Eisen J.A."/>
        </authorList>
    </citation>
    <scope>NUCLEOTIDE SEQUENCE [LARGE SCALE GENOMIC DNA]</scope>
    <source>
        <strain evidence="11">ATCC 29530 / DSM 19594 / LMG 11500 / NCIMB 11436 / LSU 4</strain>
    </source>
</reference>
<keyword evidence="7" id="KW-0175">Coiled coil</keyword>
<feature type="transmembrane region" description="Helical" evidence="8">
    <location>
        <begin position="421"/>
        <end position="443"/>
    </location>
</feature>
<feature type="transmembrane region" description="Helical" evidence="8">
    <location>
        <begin position="326"/>
        <end position="350"/>
    </location>
</feature>
<accession>A0A7U4E6I2</accession>
<dbReference type="PANTHER" id="PTHR43856:SF1">
    <property type="entry name" value="MITOCHONDRIAL CARDIOLIPIN HYDROLASE"/>
    <property type="match status" value="1"/>
</dbReference>
<evidence type="ECO:0000256" key="1">
    <source>
        <dbReference type="ARBA" id="ARBA00000798"/>
    </source>
</evidence>
<organism evidence="10 11">
    <name type="scientific">Runella slithyformis (strain ATCC 29530 / DSM 19594 / LMG 11500 / NCIMB 11436 / LSU 4)</name>
    <dbReference type="NCBI Taxonomy" id="761193"/>
    <lineage>
        <taxon>Bacteria</taxon>
        <taxon>Pseudomonadati</taxon>
        <taxon>Bacteroidota</taxon>
        <taxon>Cytophagia</taxon>
        <taxon>Cytophagales</taxon>
        <taxon>Spirosomataceae</taxon>
        <taxon>Runella</taxon>
    </lineage>
</organism>
<dbReference type="EMBL" id="CP002859">
    <property type="protein sequence ID" value="AEI49229.1"/>
    <property type="molecule type" value="Genomic_DNA"/>
</dbReference>
<evidence type="ECO:0000313" key="11">
    <source>
        <dbReference type="Proteomes" id="UP000000493"/>
    </source>
</evidence>
<feature type="transmembrane region" description="Helical" evidence="8">
    <location>
        <begin position="392"/>
        <end position="409"/>
    </location>
</feature>
<dbReference type="GO" id="GO:0004630">
    <property type="term" value="F:phospholipase D activity"/>
    <property type="evidence" value="ECO:0007669"/>
    <property type="project" value="UniProtKB-EC"/>
</dbReference>
<reference evidence="10 11" key="2">
    <citation type="journal article" date="2012" name="Stand. Genomic Sci.">
        <title>Complete genome sequence of the aquatic bacterium Runella slithyformis type strain (LSU 4(T)).</title>
        <authorList>
            <person name="Copeland A."/>
            <person name="Zhang X."/>
            <person name="Misra M."/>
            <person name="Lapidus A."/>
            <person name="Nolan M."/>
            <person name="Lucas S."/>
            <person name="Deshpande S."/>
            <person name="Cheng J.F."/>
            <person name="Tapia R."/>
            <person name="Goodwin L.A."/>
            <person name="Pitluck S."/>
            <person name="Liolios K."/>
            <person name="Pagani I."/>
            <person name="Ivanova N."/>
            <person name="Mikhailova N."/>
            <person name="Pati A."/>
            <person name="Chen A."/>
            <person name="Palaniappan K."/>
            <person name="Land M."/>
            <person name="Hauser L."/>
            <person name="Pan C."/>
            <person name="Jeffries C.D."/>
            <person name="Detter J.C."/>
            <person name="Brambilla E.M."/>
            <person name="Rohde M."/>
            <person name="Djao O.D."/>
            <person name="Goker M."/>
            <person name="Sikorski J."/>
            <person name="Tindall B.J."/>
            <person name="Woyke T."/>
            <person name="Bristow J."/>
            <person name="Eisen J.A."/>
            <person name="Markowitz V."/>
            <person name="Hugenholtz P."/>
            <person name="Kyrpides N.C."/>
            <person name="Klenk H.P."/>
            <person name="Mavromatis K."/>
        </authorList>
    </citation>
    <scope>NUCLEOTIDE SEQUENCE [LARGE SCALE GENOMIC DNA]</scope>
    <source>
        <strain evidence="11">ATCC 29530 / DSM 19594 / LMG 11500 / NCIMB 11436 / LSU 4</strain>
    </source>
</reference>
<dbReference type="GO" id="GO:0006793">
    <property type="term" value="P:phosphorus metabolic process"/>
    <property type="evidence" value="ECO:0007669"/>
    <property type="project" value="UniProtKB-ARBA"/>
</dbReference>
<keyword evidence="4" id="KW-0378">Hydrolase</keyword>
<evidence type="ECO:0000256" key="8">
    <source>
        <dbReference type="SAM" id="Phobius"/>
    </source>
</evidence>
<dbReference type="SUPFAM" id="SSF56024">
    <property type="entry name" value="Phospholipase D/nuclease"/>
    <property type="match status" value="1"/>
</dbReference>
<protein>
    <recommendedName>
        <fullName evidence="3">phospholipase D</fullName>
        <ecNumber evidence="3">3.1.4.4</ecNumber>
    </recommendedName>
</protein>
<dbReference type="InterPro" id="IPR001736">
    <property type="entry name" value="PLipase_D/transphosphatidylase"/>
</dbReference>
<dbReference type="GO" id="GO:0016891">
    <property type="term" value="F:RNA endonuclease activity producing 5'-phosphomonoesters, hydrolytic mechanism"/>
    <property type="evidence" value="ECO:0007669"/>
    <property type="project" value="TreeGrafter"/>
</dbReference>
<dbReference type="GO" id="GO:0016042">
    <property type="term" value="P:lipid catabolic process"/>
    <property type="evidence" value="ECO:0007669"/>
    <property type="project" value="UniProtKB-KW"/>
</dbReference>
<gene>
    <name evidence="10" type="ordered locus">Runsl_2840</name>
</gene>
<dbReference type="PANTHER" id="PTHR43856">
    <property type="entry name" value="CARDIOLIPIN HYDROLASE"/>
    <property type="match status" value="1"/>
</dbReference>
<proteinExistence type="inferred from homology"/>
<dbReference type="RefSeq" id="WP_013928538.1">
    <property type="nucleotide sequence ID" value="NC_015703.1"/>
</dbReference>
<evidence type="ECO:0000256" key="4">
    <source>
        <dbReference type="ARBA" id="ARBA00022801"/>
    </source>
</evidence>
<keyword evidence="8" id="KW-0812">Transmembrane</keyword>
<comment type="catalytic activity">
    <reaction evidence="1">
        <text>a 1,2-diacyl-sn-glycero-3-phosphocholine + H2O = a 1,2-diacyl-sn-glycero-3-phosphate + choline + H(+)</text>
        <dbReference type="Rhea" id="RHEA:14445"/>
        <dbReference type="ChEBI" id="CHEBI:15354"/>
        <dbReference type="ChEBI" id="CHEBI:15377"/>
        <dbReference type="ChEBI" id="CHEBI:15378"/>
        <dbReference type="ChEBI" id="CHEBI:57643"/>
        <dbReference type="ChEBI" id="CHEBI:58608"/>
        <dbReference type="EC" id="3.1.4.4"/>
    </reaction>
</comment>
<sequence>MNDFITNGAEIKQRIISEFNNAKQCIYVAMAYFTDRDIAMTIVEAKNRNVAIDIILSSNLQNETVKLMLKGAGISVHAFETGDARGIMHHKFSLIDNRISINGSYNYSLNASTNNVENITVSDDLTSYSQMQAEFERLKYNIDNRIAVNETAPIPKPEMKVPEVQSINIIDAFSKRLHDLVYSATQIDTAKYRQQGYDNSKESKDSIDIFRTEYNNIKERIKTYATDEGLGNMKNILISNISIAYESTKTNLETEKQEKINIEKRSNDLEKRQVTDKISQIKQEKLILESGNQNTGEKGILQINKEIEKNKLERKALEQSFVIKKYWNLGTILSTLFLLILTFYLSFFFASAVYKVLFEYNVIRTSLEAGVNPGLPELFDANAIVKIFRQKGAFFGFVGVIFFVFPVALSNIKLFGSKNKWINGLMFWVGLLIFDVVVAAMIAKNTDEIKSLLVGKESQLEFWEVVKHGEFWMIFMFGMIPLIITHYVIEQIFNAYKNSQRDLVDAEKNRKIQFLDEAMIDLNSEKDLLTNKVNEKEEVINQHNIKVLDLETEINNRQTQLENRYAELQNQAKAIYDDFSARIASGKIFTDVIFRSVISAYKSGFIEFLPEYYATDEVTNRVQAIEQASETII</sequence>
<dbReference type="Gene3D" id="3.30.870.10">
    <property type="entry name" value="Endonuclease Chain A"/>
    <property type="match status" value="1"/>
</dbReference>
<keyword evidence="8" id="KW-0472">Membrane</keyword>
<feature type="coiled-coil region" evidence="7">
    <location>
        <begin position="489"/>
        <end position="578"/>
    </location>
</feature>
<evidence type="ECO:0000313" key="10">
    <source>
        <dbReference type="EMBL" id="AEI49229.1"/>
    </source>
</evidence>
<dbReference type="Pfam" id="PF13091">
    <property type="entry name" value="PLDc_2"/>
    <property type="match status" value="1"/>
</dbReference>
<dbReference type="InterPro" id="IPR025202">
    <property type="entry name" value="PLD-like_dom"/>
</dbReference>
<dbReference type="InterPro" id="IPR051406">
    <property type="entry name" value="PLD_domain"/>
</dbReference>
<evidence type="ECO:0000256" key="5">
    <source>
        <dbReference type="ARBA" id="ARBA00022963"/>
    </source>
</evidence>
<dbReference type="KEGG" id="rsi:Runsl_2840"/>
<dbReference type="EC" id="3.1.4.4" evidence="3"/>
<evidence type="ECO:0000256" key="7">
    <source>
        <dbReference type="SAM" id="Coils"/>
    </source>
</evidence>
<dbReference type="AlphaFoldDB" id="A0A7U4E6I2"/>
<feature type="transmembrane region" description="Helical" evidence="8">
    <location>
        <begin position="471"/>
        <end position="489"/>
    </location>
</feature>
<evidence type="ECO:0000256" key="6">
    <source>
        <dbReference type="ARBA" id="ARBA00023098"/>
    </source>
</evidence>
<keyword evidence="5" id="KW-0442">Lipid degradation</keyword>
<dbReference type="Proteomes" id="UP000000493">
    <property type="component" value="Chromosome"/>
</dbReference>